<organism evidence="16 17">
    <name type="scientific">Vitrella brassicaformis (strain CCMP3155)</name>
    <dbReference type="NCBI Taxonomy" id="1169540"/>
    <lineage>
        <taxon>Eukaryota</taxon>
        <taxon>Sar</taxon>
        <taxon>Alveolata</taxon>
        <taxon>Colpodellida</taxon>
        <taxon>Vitrellaceae</taxon>
        <taxon>Vitrella</taxon>
    </lineage>
</organism>
<gene>
    <name evidence="16" type="ORF">Vbra_4075</name>
</gene>
<feature type="domain" description="Apple" evidence="14">
    <location>
        <begin position="112"/>
        <end position="183"/>
    </location>
</feature>
<dbReference type="InterPro" id="IPR000177">
    <property type="entry name" value="Apple"/>
</dbReference>
<dbReference type="Pfam" id="PF00024">
    <property type="entry name" value="PAN_1"/>
    <property type="match status" value="2"/>
</dbReference>
<dbReference type="GO" id="GO:0045493">
    <property type="term" value="P:xylan catabolic process"/>
    <property type="evidence" value="ECO:0007669"/>
    <property type="project" value="UniProtKB-KW"/>
</dbReference>
<dbReference type="Pfam" id="PF00331">
    <property type="entry name" value="Glyco_hydro_10"/>
    <property type="match status" value="1"/>
</dbReference>
<comment type="similarity">
    <text evidence="2">Belongs to the glycosyl hydrolase 10 (cellulase F) family.</text>
</comment>
<dbReference type="GO" id="GO:0031176">
    <property type="term" value="F:endo-1,4-beta-xylanase activity"/>
    <property type="evidence" value="ECO:0007669"/>
    <property type="project" value="UniProtKB-EC"/>
</dbReference>
<dbReference type="PROSITE" id="PS51760">
    <property type="entry name" value="GH10_2"/>
    <property type="match status" value="1"/>
</dbReference>
<dbReference type="PROSITE" id="PS00591">
    <property type="entry name" value="GH10_1"/>
    <property type="match status" value="1"/>
</dbReference>
<dbReference type="EC" id="3.2.1.8" evidence="3"/>
<feature type="domain" description="Apple" evidence="14">
    <location>
        <begin position="37"/>
        <end position="108"/>
    </location>
</feature>
<dbReference type="OMA" id="NANTINW"/>
<keyword evidence="7" id="KW-0378">Hydrolase</keyword>
<dbReference type="Proteomes" id="UP000041254">
    <property type="component" value="Unassembled WGS sequence"/>
</dbReference>
<evidence type="ECO:0000259" key="14">
    <source>
        <dbReference type="PROSITE" id="PS50948"/>
    </source>
</evidence>
<evidence type="ECO:0000259" key="15">
    <source>
        <dbReference type="PROSITE" id="PS51760"/>
    </source>
</evidence>
<dbReference type="PRINTS" id="PR00134">
    <property type="entry name" value="GLHYDRLASE10"/>
</dbReference>
<keyword evidence="5 13" id="KW-0732">Signal</keyword>
<dbReference type="InterPro" id="IPR044846">
    <property type="entry name" value="GH10"/>
</dbReference>
<keyword evidence="6" id="KW-0677">Repeat</keyword>
<evidence type="ECO:0000256" key="4">
    <source>
        <dbReference type="ARBA" id="ARBA00022651"/>
    </source>
</evidence>
<keyword evidence="9" id="KW-0119">Carbohydrate metabolism</keyword>
<feature type="domain" description="GH10" evidence="15">
    <location>
        <begin position="249"/>
        <end position="589"/>
    </location>
</feature>
<dbReference type="PROSITE" id="PS50948">
    <property type="entry name" value="PAN"/>
    <property type="match status" value="2"/>
</dbReference>
<dbReference type="Gene3D" id="3.20.20.80">
    <property type="entry name" value="Glycosidases"/>
    <property type="match status" value="1"/>
</dbReference>
<evidence type="ECO:0000256" key="3">
    <source>
        <dbReference type="ARBA" id="ARBA00012590"/>
    </source>
</evidence>
<comment type="catalytic activity">
    <reaction evidence="1">
        <text>Endohydrolysis of (1-&gt;4)-beta-D-xylosidic linkages in xylans.</text>
        <dbReference type="EC" id="3.2.1.8"/>
    </reaction>
</comment>
<proteinExistence type="inferred from homology"/>
<evidence type="ECO:0000256" key="8">
    <source>
        <dbReference type="ARBA" id="ARBA00023157"/>
    </source>
</evidence>
<feature type="chain" id="PRO_5005188158" description="endo-1,4-beta-xylanase" evidence="13">
    <location>
        <begin position="18"/>
        <end position="595"/>
    </location>
</feature>
<keyword evidence="4" id="KW-0858">Xylan degradation</keyword>
<dbReference type="SUPFAM" id="SSF51445">
    <property type="entry name" value="(Trans)glycosidases"/>
    <property type="match status" value="1"/>
</dbReference>
<name>A0A0G4ER04_VITBC</name>
<dbReference type="VEuPathDB" id="CryptoDB:Vbra_4075"/>
<dbReference type="Gene3D" id="3.50.4.10">
    <property type="entry name" value="Hepatocyte Growth Factor"/>
    <property type="match status" value="2"/>
</dbReference>
<keyword evidence="8" id="KW-1015">Disulfide bond</keyword>
<dbReference type="InterPro" id="IPR003609">
    <property type="entry name" value="Pan_app"/>
</dbReference>
<keyword evidence="11" id="KW-0624">Polysaccharide degradation</keyword>
<dbReference type="CDD" id="cd01100">
    <property type="entry name" value="APPLE_Factor_XI_like"/>
    <property type="match status" value="1"/>
</dbReference>
<evidence type="ECO:0000256" key="1">
    <source>
        <dbReference type="ARBA" id="ARBA00000681"/>
    </source>
</evidence>
<evidence type="ECO:0000256" key="10">
    <source>
        <dbReference type="ARBA" id="ARBA00023295"/>
    </source>
</evidence>
<feature type="active site" description="Nucleophile" evidence="12">
    <location>
        <position position="498"/>
    </location>
</feature>
<dbReference type="InParanoid" id="A0A0G4ER04"/>
<accession>A0A0G4ER04</accession>
<evidence type="ECO:0000313" key="17">
    <source>
        <dbReference type="Proteomes" id="UP000041254"/>
    </source>
</evidence>
<evidence type="ECO:0000256" key="9">
    <source>
        <dbReference type="ARBA" id="ARBA00023277"/>
    </source>
</evidence>
<dbReference type="InterPro" id="IPR031158">
    <property type="entry name" value="GH10_AS"/>
</dbReference>
<sequence length="595" mass="66109">MAALFFLLVTFLAGAYADNAVDDQGAARRSLKVPKDCFTPGKDYIGFDVQAWRDTSSVDHCQSKCQALPECAVFNYRDNEKQCWLKSAAALATASVDDSGALTGPKTCFPDCYEEGVTYDSRIVLRVLDVLTTEACQHLCAKRSDCKAFTFVPEQTQCKLHASEFPKSEQTGGALAISGPEKCPGVMDEAESAVEGSEGASVTRPILWLCPPPLPEVPGVLIPLSGSPQGGITQFQLTTTKESFIKPGDSEAGTLRALADNRKLYIGSAINTAHMNNGQYTSILAEQYNMAVAEWECKHTAIAPNANTINWNLCDRIADFCQDNGMGFRYHALAWYFSLPGWFKGLNPNDKRNALTSFTERVIDHYVDRVLWWDVANEAMDDNQPDGGQTPRYRSDGALYPAIPDWVSHTFHVASRALSAKNKPFKLYYNDYGVASMDGWSRGKSNAMYNMVRGLQRDGVIDGVGFQLHINTYYDLVDGVRKNIQRYGELGLEVQFTELDVGCGEWRAPTGEMVGGDRWVPCADWGDAQASRQASVYSALMAVCLDEPNCTAYVMWGFTDRHTWLTNSRPLLYDENYNKKPAWWALRDMLRDYGV</sequence>
<evidence type="ECO:0000313" key="16">
    <source>
        <dbReference type="EMBL" id="CEL99914.1"/>
    </source>
</evidence>
<dbReference type="SMART" id="SM00223">
    <property type="entry name" value="APPLE"/>
    <property type="match status" value="2"/>
</dbReference>
<dbReference type="EMBL" id="CDMY01000291">
    <property type="protein sequence ID" value="CEL99914.1"/>
    <property type="molecule type" value="Genomic_DNA"/>
</dbReference>
<dbReference type="PANTHER" id="PTHR31490:SF88">
    <property type="entry name" value="BETA-XYLANASE"/>
    <property type="match status" value="1"/>
</dbReference>
<feature type="signal peptide" evidence="13">
    <location>
        <begin position="1"/>
        <end position="17"/>
    </location>
</feature>
<keyword evidence="10" id="KW-0326">Glycosidase</keyword>
<dbReference type="SMART" id="SM00633">
    <property type="entry name" value="Glyco_10"/>
    <property type="match status" value="1"/>
</dbReference>
<dbReference type="GO" id="GO:0006508">
    <property type="term" value="P:proteolysis"/>
    <property type="evidence" value="ECO:0007669"/>
    <property type="project" value="InterPro"/>
</dbReference>
<dbReference type="GO" id="GO:0005576">
    <property type="term" value="C:extracellular region"/>
    <property type="evidence" value="ECO:0007669"/>
    <property type="project" value="InterPro"/>
</dbReference>
<evidence type="ECO:0000256" key="5">
    <source>
        <dbReference type="ARBA" id="ARBA00022729"/>
    </source>
</evidence>
<evidence type="ECO:0000256" key="13">
    <source>
        <dbReference type="SAM" id="SignalP"/>
    </source>
</evidence>
<dbReference type="InterPro" id="IPR001000">
    <property type="entry name" value="GH10_dom"/>
</dbReference>
<reference evidence="16 17" key="1">
    <citation type="submission" date="2014-11" db="EMBL/GenBank/DDBJ databases">
        <authorList>
            <person name="Zhu J."/>
            <person name="Qi W."/>
            <person name="Song R."/>
        </authorList>
    </citation>
    <scope>NUCLEOTIDE SEQUENCE [LARGE SCALE GENOMIC DNA]</scope>
</reference>
<protein>
    <recommendedName>
        <fullName evidence="3">endo-1,4-beta-xylanase</fullName>
        <ecNumber evidence="3">3.2.1.8</ecNumber>
    </recommendedName>
</protein>
<dbReference type="OrthoDB" id="3055998at2759"/>
<dbReference type="PANTHER" id="PTHR31490">
    <property type="entry name" value="GLYCOSYL HYDROLASE"/>
    <property type="match status" value="1"/>
</dbReference>
<dbReference type="SMART" id="SM00473">
    <property type="entry name" value="PAN_AP"/>
    <property type="match status" value="2"/>
</dbReference>
<dbReference type="InterPro" id="IPR017853">
    <property type="entry name" value="GH"/>
</dbReference>
<dbReference type="AlphaFoldDB" id="A0A0G4ER04"/>
<dbReference type="PhylomeDB" id="A0A0G4ER04"/>
<evidence type="ECO:0000256" key="11">
    <source>
        <dbReference type="ARBA" id="ARBA00023326"/>
    </source>
</evidence>
<evidence type="ECO:0000256" key="2">
    <source>
        <dbReference type="ARBA" id="ARBA00007495"/>
    </source>
</evidence>
<evidence type="ECO:0000256" key="12">
    <source>
        <dbReference type="PROSITE-ProRule" id="PRU10061"/>
    </source>
</evidence>
<evidence type="ECO:0000256" key="7">
    <source>
        <dbReference type="ARBA" id="ARBA00022801"/>
    </source>
</evidence>
<evidence type="ECO:0000256" key="6">
    <source>
        <dbReference type="ARBA" id="ARBA00022737"/>
    </source>
</evidence>
<dbReference type="SUPFAM" id="SSF57414">
    <property type="entry name" value="Hairpin loop containing domain-like"/>
    <property type="match status" value="2"/>
</dbReference>
<keyword evidence="17" id="KW-1185">Reference proteome</keyword>